<protein>
    <submittedName>
        <fullName evidence="2">Uncharacterized protein</fullName>
    </submittedName>
</protein>
<sequence>MPIKGVNRGGIRMDCISSNYHGHLQRYIHSFRKMNLLIGAVKINIKAEILSFSILGKLLRDLELQNYVKVLNLNADLIEKPDLILTKLQDSVNNIHIQPEKINTTSSAHPYNITHYCGKGKHNPNSTSHSKEKCFSENPDLRRAKRSNCRRFPSNIPLSAHISSALS</sequence>
<evidence type="ECO:0000313" key="2">
    <source>
        <dbReference type="EMBL" id="MBW0464818.1"/>
    </source>
</evidence>
<evidence type="ECO:0000256" key="1">
    <source>
        <dbReference type="SAM" id="MobiDB-lite"/>
    </source>
</evidence>
<proteinExistence type="predicted"/>
<name>A0A9Q3BGS7_9BASI</name>
<comment type="caution">
    <text evidence="2">The sequence shown here is derived from an EMBL/GenBank/DDBJ whole genome shotgun (WGS) entry which is preliminary data.</text>
</comment>
<keyword evidence="3" id="KW-1185">Reference proteome</keyword>
<dbReference type="Proteomes" id="UP000765509">
    <property type="component" value="Unassembled WGS sequence"/>
</dbReference>
<feature type="region of interest" description="Disordered" evidence="1">
    <location>
        <begin position="119"/>
        <end position="139"/>
    </location>
</feature>
<reference evidence="2" key="1">
    <citation type="submission" date="2021-03" db="EMBL/GenBank/DDBJ databases">
        <title>Draft genome sequence of rust myrtle Austropuccinia psidii MF-1, a brazilian biotype.</title>
        <authorList>
            <person name="Quecine M.C."/>
            <person name="Pachon D.M.R."/>
            <person name="Bonatelli M.L."/>
            <person name="Correr F.H."/>
            <person name="Franceschini L.M."/>
            <person name="Leite T.F."/>
            <person name="Margarido G.R.A."/>
            <person name="Almeida C.A."/>
            <person name="Ferrarezi J.A."/>
            <person name="Labate C.A."/>
        </authorList>
    </citation>
    <scope>NUCLEOTIDE SEQUENCE</scope>
    <source>
        <strain evidence="2">MF-1</strain>
    </source>
</reference>
<feature type="compositionally biased region" description="Basic and acidic residues" evidence="1">
    <location>
        <begin position="129"/>
        <end position="139"/>
    </location>
</feature>
<gene>
    <name evidence="2" type="ORF">O181_004533</name>
</gene>
<dbReference type="EMBL" id="AVOT02000888">
    <property type="protein sequence ID" value="MBW0464818.1"/>
    <property type="molecule type" value="Genomic_DNA"/>
</dbReference>
<dbReference type="OrthoDB" id="8029976at2759"/>
<evidence type="ECO:0000313" key="3">
    <source>
        <dbReference type="Proteomes" id="UP000765509"/>
    </source>
</evidence>
<organism evidence="2 3">
    <name type="scientific">Austropuccinia psidii MF-1</name>
    <dbReference type="NCBI Taxonomy" id="1389203"/>
    <lineage>
        <taxon>Eukaryota</taxon>
        <taxon>Fungi</taxon>
        <taxon>Dikarya</taxon>
        <taxon>Basidiomycota</taxon>
        <taxon>Pucciniomycotina</taxon>
        <taxon>Pucciniomycetes</taxon>
        <taxon>Pucciniales</taxon>
        <taxon>Sphaerophragmiaceae</taxon>
        <taxon>Austropuccinia</taxon>
    </lineage>
</organism>
<accession>A0A9Q3BGS7</accession>
<dbReference type="AlphaFoldDB" id="A0A9Q3BGS7"/>